<dbReference type="Pfam" id="PF00884">
    <property type="entry name" value="Sulfatase"/>
    <property type="match status" value="1"/>
</dbReference>
<dbReference type="GO" id="GO:0046872">
    <property type="term" value="F:metal ion binding"/>
    <property type="evidence" value="ECO:0007669"/>
    <property type="project" value="UniProtKB-KW"/>
</dbReference>
<evidence type="ECO:0000256" key="4">
    <source>
        <dbReference type="ARBA" id="ARBA00022837"/>
    </source>
</evidence>
<proteinExistence type="inferred from homology"/>
<dbReference type="AlphaFoldDB" id="A0AAN4W1A1"/>
<evidence type="ECO:0008006" key="9">
    <source>
        <dbReference type="Google" id="ProtNLM"/>
    </source>
</evidence>
<keyword evidence="2" id="KW-0479">Metal-binding</keyword>
<dbReference type="GO" id="GO:0004065">
    <property type="term" value="F:arylsulfatase activity"/>
    <property type="evidence" value="ECO:0007669"/>
    <property type="project" value="TreeGrafter"/>
</dbReference>
<evidence type="ECO:0000313" key="7">
    <source>
        <dbReference type="EMBL" id="GJM62670.1"/>
    </source>
</evidence>
<dbReference type="InterPro" id="IPR050738">
    <property type="entry name" value="Sulfatase"/>
</dbReference>
<comment type="caution">
    <text evidence="7">The sequence shown here is derived from an EMBL/GenBank/DDBJ whole genome shotgun (WGS) entry which is preliminary data.</text>
</comment>
<evidence type="ECO:0000259" key="5">
    <source>
        <dbReference type="Pfam" id="PF00884"/>
    </source>
</evidence>
<reference evidence="7 8" key="1">
    <citation type="submission" date="2021-12" db="EMBL/GenBank/DDBJ databases">
        <title>Genome sequencing of bacteria with rrn-lacking chromosome and rrn-plasmid.</title>
        <authorList>
            <person name="Anda M."/>
            <person name="Iwasaki W."/>
        </authorList>
    </citation>
    <scope>NUCLEOTIDE SEQUENCE [LARGE SCALE GENOMIC DNA]</scope>
    <source>
        <strain evidence="7 8">NBRC 15940</strain>
    </source>
</reference>
<dbReference type="SUPFAM" id="SSF53649">
    <property type="entry name" value="Alkaline phosphatase-like"/>
    <property type="match status" value="1"/>
</dbReference>
<accession>A0AAN4W1A1</accession>
<keyword evidence="8" id="KW-1185">Reference proteome</keyword>
<dbReference type="EMBL" id="BQKE01000002">
    <property type="protein sequence ID" value="GJM62670.1"/>
    <property type="molecule type" value="Genomic_DNA"/>
</dbReference>
<dbReference type="PANTHER" id="PTHR42693">
    <property type="entry name" value="ARYLSULFATASE FAMILY MEMBER"/>
    <property type="match status" value="1"/>
</dbReference>
<feature type="domain" description="Sulfatase N-terminal" evidence="5">
    <location>
        <begin position="25"/>
        <end position="344"/>
    </location>
</feature>
<dbReference type="InterPro" id="IPR024607">
    <property type="entry name" value="Sulfatase_CS"/>
</dbReference>
<sequence>MTRLLFGCILIFLAGIPITTNAQKPNFIIIYADDMGYGDPGYLGSEDLQTPHLDQLAAEGVAFSQGYVSASVCGPSRCGLLTGVYQQALRAGENAPENAWQDGDFPMAGLTKDQPIVSEMLQGSEYRSLAVGKWHLGMDESLRPLQRGFDEFYGFLNGSHDYYRADMNFEGSPAYWPMFKDNDIVPYEGYTTEVFSEKTVDFIHENADNPFFVYLAYNAVHHPWQVPQSYMDRLPHIEDEDRLIFGGMMLAMDDGIGQIVNALKEEGVYENTVIFFISDNGSPKGQSGNMSSTGGLRGWKGDTYEGGIRVPFVLRWPGLLDDGSWYDQPVSNLDVVPTIMSYLNVENPTKEGLAFDGVDLLPYMLGDRGAQRPHDIMYWRRDNHYALRKGDWKLCWNDGDIKDGNPMLFNLETDREEKENLFSSEVAIAEEMQEIFDAWDGYLPDHRWWGRKRNRNYREYLIEDFEGPAAKWSVFKPIGLTTTAEVIQNPYPTAGNDSEFVLKIGRSASFDKPFAGAWSSITDIHHQLPYLHMRVYNPRKSVIKVQLEDGQNRVLFESLNPYKTTGEWQDMVFDIQNFDGVIRVINIQPDHNTEFIDNEILIDDIFLDFSPIARDAGKFTGDKVENLRMEAEDDGHMDIAWDAVAGALTYQVFVNGKPLAITTELMYQLAKPNPGTRDEVVVVALNEFHEPSLASEVLNIFGEDYVKVMEDFEVNDGKNFVSNAVGKLSVNSNPSAWNTSLTCLELGDLETSVKVEAEVAPFDITHQYFKLVAKSEQQLSFQLVIYREDGTQEALESEYPYLESGNWQRMAFDLAAFEGETFVKFDLNISNRSTQSSAVTALKIDEIQLDNEAPFQVEDPLSVTLDFDQMQFFPNPTKGAVYFNPQLQGQKVYLYTLSGRLVKSFHLPEHETSISLADLKLGSYLVTVPAWNKQFSQRLVLAP</sequence>
<dbReference type="InterPro" id="IPR000917">
    <property type="entry name" value="Sulfatase_N"/>
</dbReference>
<dbReference type="RefSeq" id="WP_338237917.1">
    <property type="nucleotide sequence ID" value="NZ_BQKE01000002.1"/>
</dbReference>
<dbReference type="Gene3D" id="3.30.1120.10">
    <property type="match status" value="1"/>
</dbReference>
<keyword evidence="4" id="KW-0106">Calcium</keyword>
<dbReference type="Proteomes" id="UP001310022">
    <property type="component" value="Unassembled WGS sequence"/>
</dbReference>
<gene>
    <name evidence="7" type="ORF">PEDI_32220</name>
</gene>
<dbReference type="NCBIfam" id="TIGR04183">
    <property type="entry name" value="Por_Secre_tail"/>
    <property type="match status" value="1"/>
</dbReference>
<dbReference type="PROSITE" id="PS00523">
    <property type="entry name" value="SULFATASE_1"/>
    <property type="match status" value="1"/>
</dbReference>
<organism evidence="7 8">
    <name type="scientific">Persicobacter diffluens</name>
    <dbReference type="NCBI Taxonomy" id="981"/>
    <lineage>
        <taxon>Bacteria</taxon>
        <taxon>Pseudomonadati</taxon>
        <taxon>Bacteroidota</taxon>
        <taxon>Cytophagia</taxon>
        <taxon>Cytophagales</taxon>
        <taxon>Persicobacteraceae</taxon>
        <taxon>Persicobacter</taxon>
    </lineage>
</organism>
<evidence type="ECO:0000256" key="3">
    <source>
        <dbReference type="ARBA" id="ARBA00022801"/>
    </source>
</evidence>
<comment type="similarity">
    <text evidence="1">Belongs to the sulfatase family.</text>
</comment>
<keyword evidence="3" id="KW-0378">Hydrolase</keyword>
<dbReference type="Pfam" id="PF18962">
    <property type="entry name" value="Por_Secre_tail"/>
    <property type="match status" value="1"/>
</dbReference>
<protein>
    <recommendedName>
        <fullName evidence="9">Sulfatase N-terminal domain-containing protein</fullName>
    </recommendedName>
</protein>
<dbReference type="PANTHER" id="PTHR42693:SF53">
    <property type="entry name" value="ENDO-4-O-SULFATASE"/>
    <property type="match status" value="1"/>
</dbReference>
<name>A0AAN4W1A1_9BACT</name>
<evidence type="ECO:0000313" key="8">
    <source>
        <dbReference type="Proteomes" id="UP001310022"/>
    </source>
</evidence>
<dbReference type="Gene3D" id="3.40.720.10">
    <property type="entry name" value="Alkaline Phosphatase, subunit A"/>
    <property type="match status" value="1"/>
</dbReference>
<evidence type="ECO:0000256" key="2">
    <source>
        <dbReference type="ARBA" id="ARBA00022723"/>
    </source>
</evidence>
<dbReference type="InterPro" id="IPR017850">
    <property type="entry name" value="Alkaline_phosphatase_core_sf"/>
</dbReference>
<evidence type="ECO:0000256" key="1">
    <source>
        <dbReference type="ARBA" id="ARBA00008779"/>
    </source>
</evidence>
<evidence type="ECO:0000259" key="6">
    <source>
        <dbReference type="Pfam" id="PF18962"/>
    </source>
</evidence>
<dbReference type="InterPro" id="IPR026444">
    <property type="entry name" value="Secre_tail"/>
</dbReference>
<feature type="domain" description="Secretion system C-terminal sorting" evidence="6">
    <location>
        <begin position="873"/>
        <end position="940"/>
    </location>
</feature>